<dbReference type="Gene3D" id="2.60.40.10">
    <property type="entry name" value="Immunoglobulins"/>
    <property type="match status" value="1"/>
</dbReference>
<evidence type="ECO:0000313" key="2">
    <source>
        <dbReference type="EMBL" id="SEJ15191.1"/>
    </source>
</evidence>
<protein>
    <submittedName>
        <fullName evidence="2">Por secretion system C-terminal sorting domain-containing protein</fullName>
    </submittedName>
</protein>
<proteinExistence type="predicted"/>
<dbReference type="EMBL" id="FNXY01000005">
    <property type="protein sequence ID" value="SEJ15191.1"/>
    <property type="molecule type" value="Genomic_DNA"/>
</dbReference>
<evidence type="ECO:0000259" key="1">
    <source>
        <dbReference type="Pfam" id="PF18962"/>
    </source>
</evidence>
<feature type="domain" description="Secretion system C-terminal sorting" evidence="1">
    <location>
        <begin position="680"/>
        <end position="744"/>
    </location>
</feature>
<dbReference type="AlphaFoldDB" id="A0A1H6WDU1"/>
<sequence length="753" mass="84801">MDRKKTFIKRLSSSLFLKKFYLVLFLIFLSQTYLPAQTELIINTTGYGFNKSEANGINAEQWDYIKKFVNISYNGQDASVTAVRLHIEWHQYEPTPGNYQRKQIVEAVKAILALKPGMKFALHFPYQRPGYWNDSYFSTDDIAQTRFGAFVRNEIAYACPSMYSDYATTRFYAFVDDVLTQISAYYPQLLYVQMGNSPAEEFAMPFNNGNPDPGLYEQAAVKAWREKFLPLRFPNKTTAKWGNQEYEIKNAPQPMDGNWTSDMGKDLHRFAGWGLLKKFEGFYRLVKRHSASIKVLYFISDFGSQQGNLRHLHNSTIPLALQLADGIYSSDGTNPWDLWRKISVPDIVKGTNSNKIAAVEFDPEDLGEPRGGNGLEGNLPMEWLPRAYKHGTNYVHIAMHFTDLEIYQLKPALAKCRAEFVNNTYTAPARSPAIPVNIYPNVFTENYLFEEWKNGGMDWGATDNTPKSIKMSDEGYWDNLWDSYNLLPCTFTINAAASNNKPKPGAKTTLSVACSGGECDGAKFTWNGQGVSNVTGNSVEITVPSTPGNYVYAVKTSRSGCMPKTSTTTLLSENPLPVTLVEFSATKENKTTQLTWQTTSETNSDRFEIELSLDGKKWNKIGSVKSNGDTYQSISNYSFTDNSPASGENLYRLKMIDRDETFAFSAIRSVQFEHSTFLSIYPNPASNKLVIATENWKGIKNVQILSTSGNIIFDSGSKPEPEIDITSLSQGTYLIRFISKNGAFETLKFVKKG</sequence>
<dbReference type="STRING" id="408657.SAMN04487995_3488"/>
<evidence type="ECO:0000313" key="3">
    <source>
        <dbReference type="Proteomes" id="UP000199532"/>
    </source>
</evidence>
<keyword evidence="3" id="KW-1185">Reference proteome</keyword>
<accession>A0A1H6WDU1</accession>
<name>A0A1H6WDU1_9BACT</name>
<dbReference type="Proteomes" id="UP000199532">
    <property type="component" value="Unassembled WGS sequence"/>
</dbReference>
<dbReference type="SUPFAM" id="SSF51445">
    <property type="entry name" value="(Trans)glycosidases"/>
    <property type="match status" value="1"/>
</dbReference>
<reference evidence="2 3" key="1">
    <citation type="submission" date="2016-10" db="EMBL/GenBank/DDBJ databases">
        <authorList>
            <person name="de Groot N.N."/>
        </authorList>
    </citation>
    <scope>NUCLEOTIDE SEQUENCE [LARGE SCALE GENOMIC DNA]</scope>
    <source>
        <strain evidence="2 3">DSM 19938</strain>
    </source>
</reference>
<dbReference type="NCBIfam" id="TIGR04183">
    <property type="entry name" value="Por_Secre_tail"/>
    <property type="match status" value="1"/>
</dbReference>
<dbReference type="RefSeq" id="WP_177197052.1">
    <property type="nucleotide sequence ID" value="NZ_FNXY01000005.1"/>
</dbReference>
<dbReference type="InterPro" id="IPR017853">
    <property type="entry name" value="GH"/>
</dbReference>
<dbReference type="InterPro" id="IPR013783">
    <property type="entry name" value="Ig-like_fold"/>
</dbReference>
<organism evidence="2 3">
    <name type="scientific">Dyadobacter koreensis</name>
    <dbReference type="NCBI Taxonomy" id="408657"/>
    <lineage>
        <taxon>Bacteria</taxon>
        <taxon>Pseudomonadati</taxon>
        <taxon>Bacteroidota</taxon>
        <taxon>Cytophagia</taxon>
        <taxon>Cytophagales</taxon>
        <taxon>Spirosomataceae</taxon>
        <taxon>Dyadobacter</taxon>
    </lineage>
</organism>
<dbReference type="Gene3D" id="3.20.20.80">
    <property type="entry name" value="Glycosidases"/>
    <property type="match status" value="1"/>
</dbReference>
<dbReference type="InterPro" id="IPR026444">
    <property type="entry name" value="Secre_tail"/>
</dbReference>
<gene>
    <name evidence="2" type="ORF">SAMN04487995_3488</name>
</gene>
<dbReference type="Pfam" id="PF18962">
    <property type="entry name" value="Por_Secre_tail"/>
    <property type="match status" value="1"/>
</dbReference>